<evidence type="ECO:0000259" key="1">
    <source>
        <dbReference type="PROSITE" id="PS51534"/>
    </source>
</evidence>
<organism evidence="2 3">
    <name type="scientific">Pseudomonas fontis</name>
    <dbReference type="NCBI Taxonomy" id="2942633"/>
    <lineage>
        <taxon>Bacteria</taxon>
        <taxon>Pseudomonadati</taxon>
        <taxon>Pseudomonadota</taxon>
        <taxon>Gammaproteobacteria</taxon>
        <taxon>Pseudomonadales</taxon>
        <taxon>Pseudomonadaceae</taxon>
        <taxon>Pseudomonas</taxon>
    </lineage>
</organism>
<comment type="caution">
    <text evidence="2">The sequence shown here is derived from an EMBL/GenBank/DDBJ whole genome shotgun (WGS) entry which is preliminary data.</text>
</comment>
<proteinExistence type="predicted"/>
<protein>
    <submittedName>
        <fullName evidence="2">Toll/interleukin-1 receptor domain-containing protein</fullName>
    </submittedName>
</protein>
<dbReference type="RefSeq" id="WP_273913357.1">
    <property type="nucleotide sequence ID" value="NZ_JAMDGX010000081.1"/>
</dbReference>
<dbReference type="Proteomes" id="UP001148203">
    <property type="component" value="Unassembled WGS sequence"/>
</dbReference>
<dbReference type="InterPro" id="IPR013568">
    <property type="entry name" value="SEFIR_dom"/>
</dbReference>
<evidence type="ECO:0000313" key="3">
    <source>
        <dbReference type="Proteomes" id="UP001148203"/>
    </source>
</evidence>
<dbReference type="EMBL" id="JAMDGY010000029">
    <property type="protein sequence ID" value="MDD0991440.1"/>
    <property type="molecule type" value="Genomic_DNA"/>
</dbReference>
<dbReference type="PROSITE" id="PS51534">
    <property type="entry name" value="SEFIR"/>
    <property type="match status" value="1"/>
</dbReference>
<dbReference type="InterPro" id="IPR035897">
    <property type="entry name" value="Toll_tir_struct_dom_sf"/>
</dbReference>
<accession>A0ABT5NTD2</accession>
<reference evidence="2 3" key="1">
    <citation type="submission" date="2022-05" db="EMBL/GenBank/DDBJ databases">
        <title>Novel Pseudomonas spp. Isolated from a Rainbow Trout Aquaculture Facility.</title>
        <authorList>
            <person name="Testerman T."/>
            <person name="Graf J."/>
        </authorList>
    </citation>
    <scope>NUCLEOTIDE SEQUENCE [LARGE SCALE GENOMIC DNA]</scope>
    <source>
        <strain evidence="2 3">ID681</strain>
    </source>
</reference>
<name>A0ABT5NTD2_9PSED</name>
<dbReference type="Pfam" id="PF13676">
    <property type="entry name" value="TIR_2"/>
    <property type="match status" value="1"/>
</dbReference>
<sequence length="304" mass="34557">MSADLFISYAWTSDSHRSWVRMLASQLHLIGFNVILDEEVDYGESLHGFMRQVVEAKHVLLIVDENYVDRADNLPASGVGIETKWMSEVFSNKPSTWLSVIFVQNPNRLLPDWLTTYKPMGFDFNCDPEKNEFPGSLQLEDVWRWVEGLPPCKAHTVPLSVVRKRAARLERIDVRRDPARYVNPSLSGSVTFRYNDNANYTVGYGDYSFKIKFSGCNSNSVYVYTDGSLKAIGLITDPGYDRLEVESFLTLGRTVSPVVGQSVVLLNLQGNFCVISISEVQREVNEENYIPEHVAFTYQVLMDE</sequence>
<feature type="domain" description="SEFIR" evidence="1">
    <location>
        <begin position="2"/>
        <end position="133"/>
    </location>
</feature>
<keyword evidence="3" id="KW-1185">Reference proteome</keyword>
<evidence type="ECO:0000313" key="2">
    <source>
        <dbReference type="EMBL" id="MDD0991440.1"/>
    </source>
</evidence>
<gene>
    <name evidence="2" type="ORF">M5G11_12915</name>
</gene>
<dbReference type="InterPro" id="IPR000157">
    <property type="entry name" value="TIR_dom"/>
</dbReference>
<dbReference type="Gene3D" id="3.40.50.10140">
    <property type="entry name" value="Toll/interleukin-1 receptor homology (TIR) domain"/>
    <property type="match status" value="1"/>
</dbReference>
<keyword evidence="2" id="KW-0675">Receptor</keyword>